<evidence type="ECO:0000313" key="1">
    <source>
        <dbReference type="Proteomes" id="UP000515123"/>
    </source>
</evidence>
<proteinExistence type="predicted"/>
<reference evidence="2" key="2">
    <citation type="submission" date="2025-08" db="UniProtKB">
        <authorList>
            <consortium name="RefSeq"/>
        </authorList>
    </citation>
    <scope>IDENTIFICATION</scope>
    <source>
        <tissue evidence="2">Leaf</tissue>
    </source>
</reference>
<organism evidence="1 2">
    <name type="scientific">Ananas comosus</name>
    <name type="common">Pineapple</name>
    <name type="synonym">Ananas ananas</name>
    <dbReference type="NCBI Taxonomy" id="4615"/>
    <lineage>
        <taxon>Eukaryota</taxon>
        <taxon>Viridiplantae</taxon>
        <taxon>Streptophyta</taxon>
        <taxon>Embryophyta</taxon>
        <taxon>Tracheophyta</taxon>
        <taxon>Spermatophyta</taxon>
        <taxon>Magnoliopsida</taxon>
        <taxon>Liliopsida</taxon>
        <taxon>Poales</taxon>
        <taxon>Bromeliaceae</taxon>
        <taxon>Bromelioideae</taxon>
        <taxon>Ananas</taxon>
    </lineage>
</organism>
<dbReference type="AlphaFoldDB" id="A0A6P5F6V3"/>
<dbReference type="PANTHER" id="PTHR33978:SF4">
    <property type="entry name" value="SERINE_THREONINE-KINASE"/>
    <property type="match status" value="1"/>
</dbReference>
<protein>
    <submittedName>
        <fullName evidence="2">Uncharacterized protein LOC109710844</fullName>
    </submittedName>
</protein>
<accession>A0A6P5F6V3</accession>
<dbReference type="RefSeq" id="XP_020089213.1">
    <property type="nucleotide sequence ID" value="XM_020233624.1"/>
</dbReference>
<dbReference type="Proteomes" id="UP000515123">
    <property type="component" value="Linkage group 5"/>
</dbReference>
<dbReference type="PANTHER" id="PTHR33978">
    <property type="entry name" value="SERINE/THREONINE-KINASE"/>
    <property type="match status" value="1"/>
</dbReference>
<reference evidence="1" key="1">
    <citation type="journal article" date="2015" name="Nat. Genet.">
        <title>The pineapple genome and the evolution of CAM photosynthesis.</title>
        <authorList>
            <person name="Ming R."/>
            <person name="VanBuren R."/>
            <person name="Wai C.M."/>
            <person name="Tang H."/>
            <person name="Schatz M.C."/>
            <person name="Bowers J.E."/>
            <person name="Lyons E."/>
            <person name="Wang M.L."/>
            <person name="Chen J."/>
            <person name="Biggers E."/>
            <person name="Zhang J."/>
            <person name="Huang L."/>
            <person name="Zhang L."/>
            <person name="Miao W."/>
            <person name="Zhang J."/>
            <person name="Ye Z."/>
            <person name="Miao C."/>
            <person name="Lin Z."/>
            <person name="Wang H."/>
            <person name="Zhou H."/>
            <person name="Yim W.C."/>
            <person name="Priest H.D."/>
            <person name="Zheng C."/>
            <person name="Woodhouse M."/>
            <person name="Edger P.P."/>
            <person name="Guyot R."/>
            <person name="Guo H.B."/>
            <person name="Guo H."/>
            <person name="Zheng G."/>
            <person name="Singh R."/>
            <person name="Sharma A."/>
            <person name="Min X."/>
            <person name="Zheng Y."/>
            <person name="Lee H."/>
            <person name="Gurtowski J."/>
            <person name="Sedlazeck F.J."/>
            <person name="Harkess A."/>
            <person name="McKain M.R."/>
            <person name="Liao Z."/>
            <person name="Fang J."/>
            <person name="Liu J."/>
            <person name="Zhang X."/>
            <person name="Zhang Q."/>
            <person name="Hu W."/>
            <person name="Qin Y."/>
            <person name="Wang K."/>
            <person name="Chen L.Y."/>
            <person name="Shirley N."/>
            <person name="Lin Y.R."/>
            <person name="Liu L.Y."/>
            <person name="Hernandez A.G."/>
            <person name="Wright C.L."/>
            <person name="Bulone V."/>
            <person name="Tuskan G.A."/>
            <person name="Heath K."/>
            <person name="Zee F."/>
            <person name="Moore P.H."/>
            <person name="Sunkar R."/>
            <person name="Leebens-Mack J.H."/>
            <person name="Mockler T."/>
            <person name="Bennetzen J.L."/>
            <person name="Freeling M."/>
            <person name="Sankoff D."/>
            <person name="Paterson A.H."/>
            <person name="Zhu X."/>
            <person name="Yang X."/>
            <person name="Smith J.A."/>
            <person name="Cushman J.C."/>
            <person name="Paull R.E."/>
            <person name="Yu Q."/>
        </authorList>
    </citation>
    <scope>NUCLEOTIDE SEQUENCE [LARGE SCALE GENOMIC DNA]</scope>
    <source>
        <strain evidence="1">cv. F153</strain>
    </source>
</reference>
<dbReference type="OrthoDB" id="1932439at2759"/>
<sequence length="148" mass="16474">MEINNNNNNNSNNKKLIWDCGSSLYDSFELDSFKRRLDSAIASRSLSMPHHVISAAPPPRPPASPKTHRLLKLPKLLHRALRRVLGVRTGRVDGEPSSVRPYDRTLFDEGVRLASIPEASEKGSPELLSSSAARRTLSEQFATLEMVL</sequence>
<name>A0A6P5F6V3_ANACO</name>
<dbReference type="GeneID" id="109710844"/>
<gene>
    <name evidence="2" type="primary">LOC109710844</name>
</gene>
<evidence type="ECO:0000313" key="2">
    <source>
        <dbReference type="RefSeq" id="XP_020089213.1"/>
    </source>
</evidence>
<keyword evidence="1" id="KW-1185">Reference proteome</keyword>